<keyword evidence="1" id="KW-0812">Transmembrane</keyword>
<feature type="transmembrane region" description="Helical" evidence="1">
    <location>
        <begin position="158"/>
        <end position="179"/>
    </location>
</feature>
<dbReference type="AlphaFoldDB" id="A0A081ESI5"/>
<evidence type="ECO:0000313" key="2">
    <source>
        <dbReference type="EMBL" id="KDS90373.1"/>
    </source>
</evidence>
<feature type="transmembrane region" description="Helical" evidence="1">
    <location>
        <begin position="35"/>
        <end position="54"/>
    </location>
</feature>
<dbReference type="EMBL" id="JNFH02000010">
    <property type="protein sequence ID" value="KDS90373.1"/>
    <property type="molecule type" value="Genomic_DNA"/>
</dbReference>
<sequence length="236" mass="26019">MDIVGALGRDPPDRESLPRWLAPLPEALEDVAFRFVWVIVAINLLGTAFGFWYYRFQFRELPVEMWPFIPDSPGATLLIALALAAWGLGRSSDTLATLAFFGNVKLGLWTPYVLVAFSPAFLANSGPAMYAFLFVSHLGMVVQAFVLHRITDFPLKAVAVATAWYTVDLLMDYFVPVLGEVTHTSIPYPDAEPWFTTTVLQVAAAGAVVLTVIPLFWALATRIATLRLRIGRGDDA</sequence>
<proteinExistence type="predicted"/>
<evidence type="ECO:0000256" key="1">
    <source>
        <dbReference type="SAM" id="Phobius"/>
    </source>
</evidence>
<evidence type="ECO:0008006" key="4">
    <source>
        <dbReference type="Google" id="ProtNLM"/>
    </source>
</evidence>
<feature type="transmembrane region" description="Helical" evidence="1">
    <location>
        <begin position="199"/>
        <end position="220"/>
    </location>
</feature>
<dbReference type="Pfam" id="PF07187">
    <property type="entry name" value="DUF1405"/>
    <property type="match status" value="1"/>
</dbReference>
<feature type="transmembrane region" description="Helical" evidence="1">
    <location>
        <begin position="66"/>
        <end position="88"/>
    </location>
</feature>
<dbReference type="PANTHER" id="PTHR40042">
    <property type="entry name" value="HYPOTHETICAL MEMBRANE SPANNING PROTEIN"/>
    <property type="match status" value="1"/>
</dbReference>
<dbReference type="PANTHER" id="PTHR40042:SF1">
    <property type="entry name" value="DUF1405 DOMAIN-CONTAINING PROTEIN"/>
    <property type="match status" value="1"/>
</dbReference>
<protein>
    <recommendedName>
        <fullName evidence="4">DUF1405 domain-containing protein</fullName>
    </recommendedName>
</protein>
<dbReference type="Proteomes" id="UP000053331">
    <property type="component" value="Unassembled WGS sequence"/>
</dbReference>
<comment type="caution">
    <text evidence="2">The sequence shown here is derived from an EMBL/GenBank/DDBJ whole genome shotgun (WGS) entry which is preliminary data.</text>
</comment>
<keyword evidence="1" id="KW-0472">Membrane</keyword>
<feature type="transmembrane region" description="Helical" evidence="1">
    <location>
        <begin position="100"/>
        <end position="122"/>
    </location>
</feature>
<name>A0A081ESI5_9EURY</name>
<reference evidence="2 3" key="1">
    <citation type="journal article" date="2015" name="Genome Announc.">
        <title>Draft genome sequence of a Halorubrum H3 strain isolated from the burlinskoye salt lake (Altai Krai, Russia).</title>
        <authorList>
            <person name="Rozanov A.S."/>
            <person name="Bryanskaya A.V."/>
            <person name="Malup T.K."/>
            <person name="Kotenko A.V."/>
            <person name="Peltek S.E."/>
        </authorList>
    </citation>
    <scope>NUCLEOTIDE SEQUENCE [LARGE SCALE GENOMIC DNA]</scope>
    <source>
        <strain evidence="2 3">H3</strain>
    </source>
</reference>
<evidence type="ECO:0000313" key="3">
    <source>
        <dbReference type="Proteomes" id="UP000053331"/>
    </source>
</evidence>
<keyword evidence="1" id="KW-1133">Transmembrane helix</keyword>
<gene>
    <name evidence="2" type="ORF">FK85_15395</name>
</gene>
<dbReference type="OrthoDB" id="160626at2157"/>
<organism evidence="2 3">
    <name type="scientific">Halorubrum saccharovorum</name>
    <dbReference type="NCBI Taxonomy" id="2248"/>
    <lineage>
        <taxon>Archaea</taxon>
        <taxon>Methanobacteriati</taxon>
        <taxon>Methanobacteriota</taxon>
        <taxon>Stenosarchaea group</taxon>
        <taxon>Halobacteria</taxon>
        <taxon>Halobacteriales</taxon>
        <taxon>Haloferacaceae</taxon>
        <taxon>Halorubrum</taxon>
    </lineage>
</organism>
<dbReference type="RefSeq" id="WP_050023813.1">
    <property type="nucleotide sequence ID" value="NZ_JNFH02000010.1"/>
</dbReference>
<keyword evidence="3" id="KW-1185">Reference proteome</keyword>
<feature type="transmembrane region" description="Helical" evidence="1">
    <location>
        <begin position="128"/>
        <end position="146"/>
    </location>
</feature>
<dbReference type="InterPro" id="IPR009845">
    <property type="entry name" value="DUF1405"/>
</dbReference>
<accession>A0A081ESI5</accession>